<proteinExistence type="predicted"/>
<organism evidence="1 2">
    <name type="scientific">Klebsiella pneumoniae</name>
    <dbReference type="NCBI Taxonomy" id="573"/>
    <lineage>
        <taxon>Bacteria</taxon>
        <taxon>Pseudomonadati</taxon>
        <taxon>Pseudomonadota</taxon>
        <taxon>Gammaproteobacteria</taxon>
        <taxon>Enterobacterales</taxon>
        <taxon>Enterobacteriaceae</taxon>
        <taxon>Klebsiella/Raoultella group</taxon>
        <taxon>Klebsiella</taxon>
        <taxon>Klebsiella pneumoniae complex</taxon>
    </lineage>
</organism>
<protein>
    <submittedName>
        <fullName evidence="1">Uncharacterized protein</fullName>
    </submittedName>
</protein>
<sequence length="47" mass="5311">MGEIIGLPTAITYYPKHQNIHSSDERTEIKHTFFSVACGILRGLHID</sequence>
<reference evidence="1 2" key="1">
    <citation type="submission" date="2018-06" db="EMBL/GenBank/DDBJ databases">
        <authorList>
            <consortium name="Pathogen Informatics"/>
            <person name="Doyle S."/>
        </authorList>
    </citation>
    <scope>NUCLEOTIDE SEQUENCE [LARGE SCALE GENOMIC DNA]</scope>
    <source>
        <strain evidence="1 2">NCTC9140</strain>
    </source>
</reference>
<dbReference type="AlphaFoldDB" id="A0A377TVE2"/>
<gene>
    <name evidence="1" type="ORF">NCTC9140_05489</name>
</gene>
<name>A0A377TVE2_KLEPN</name>
<evidence type="ECO:0000313" key="2">
    <source>
        <dbReference type="Proteomes" id="UP000254938"/>
    </source>
</evidence>
<evidence type="ECO:0000313" key="1">
    <source>
        <dbReference type="EMBL" id="STS83715.1"/>
    </source>
</evidence>
<accession>A0A377TVE2</accession>
<dbReference type="EMBL" id="UGKQ01000007">
    <property type="protein sequence ID" value="STS83715.1"/>
    <property type="molecule type" value="Genomic_DNA"/>
</dbReference>
<dbReference type="Proteomes" id="UP000254938">
    <property type="component" value="Unassembled WGS sequence"/>
</dbReference>